<keyword evidence="8" id="KW-1185">Reference proteome</keyword>
<evidence type="ECO:0000259" key="6">
    <source>
        <dbReference type="Pfam" id="PF03358"/>
    </source>
</evidence>
<keyword evidence="3" id="KW-0285">Flavoprotein</keyword>
<gene>
    <name evidence="7" type="ORF">F8E02_09840</name>
</gene>
<dbReference type="Proteomes" id="UP001281203">
    <property type="component" value="Unassembled WGS sequence"/>
</dbReference>
<evidence type="ECO:0000256" key="4">
    <source>
        <dbReference type="ARBA" id="ARBA00022643"/>
    </source>
</evidence>
<evidence type="ECO:0000256" key="5">
    <source>
        <dbReference type="ARBA" id="ARBA00038292"/>
    </source>
</evidence>
<evidence type="ECO:0000313" key="7">
    <source>
        <dbReference type="EMBL" id="MDV2482294.1"/>
    </source>
</evidence>
<comment type="caution">
    <text evidence="7">The sequence shown here is derived from an EMBL/GenBank/DDBJ whole genome shotgun (WGS) entry which is preliminary data.</text>
</comment>
<sequence>MTESATENTRSIETPEGTFTIRLVSENLGGIYPGMIRYTVEVLRDTETVYTYAINSYEVPPGSLFDTREVAEIVFSRLTHDVASRPHTYTRPRLFTRPLPGGSTTAVVILQGSPRRFGNSAKIASWCDDEAARAGISSRVFYLQEMDIKTCIGCYTCYDYGYCPIDDDMPGIIRALEAASIIVVCTPVYTGTVPAGLKAVIDRCQWLHAREKVLGREVHAKGLLVAVAGRRGDEPFVCVTRVVGMFMENLGIRPAEPVLIGDLDRVRDVGSIEGLEDSVRTALRAQIEGREES</sequence>
<keyword evidence="4" id="KW-0288">FMN</keyword>
<dbReference type="PANTHER" id="PTHR43278:SF2">
    <property type="entry name" value="IRON-SULFUR FLAVOPROTEIN"/>
    <property type="match status" value="1"/>
</dbReference>
<dbReference type="Pfam" id="PF03358">
    <property type="entry name" value="FMN_red"/>
    <property type="match status" value="1"/>
</dbReference>
<name>A0ABU3X2K8_9EURY</name>
<dbReference type="InterPro" id="IPR029039">
    <property type="entry name" value="Flavoprotein-like_sf"/>
</dbReference>
<dbReference type="RefSeq" id="WP_317065358.1">
    <property type="nucleotide sequence ID" value="NZ_WBKO01000002.1"/>
</dbReference>
<comment type="similarity">
    <text evidence="5">Belongs to the SsuE family. Isf subfamily.</text>
</comment>
<comment type="cofactor">
    <cofactor evidence="2">
        <name>[4Fe-4S] cluster</name>
        <dbReference type="ChEBI" id="CHEBI:49883"/>
    </cofactor>
</comment>
<proteinExistence type="inferred from homology"/>
<reference evidence="7 8" key="1">
    <citation type="submission" date="2019-10" db="EMBL/GenBank/DDBJ databases">
        <title>Isolation and characterization of Methanoculleus sp. Wushi-C6 from a hot spring well.</title>
        <authorList>
            <person name="Chen S.-C."/>
            <person name="Lan Z.-H."/>
            <person name="You Y.-T."/>
            <person name="Lai M.-C."/>
        </authorList>
    </citation>
    <scope>NUCLEOTIDE SEQUENCE [LARGE SCALE GENOMIC DNA]</scope>
    <source>
        <strain evidence="7 8">Wushi-C6</strain>
    </source>
</reference>
<feature type="domain" description="NADPH-dependent FMN reductase-like" evidence="6">
    <location>
        <begin position="107"/>
        <end position="232"/>
    </location>
</feature>
<protein>
    <submittedName>
        <fullName evidence="7">Flavodoxin family protein</fullName>
    </submittedName>
</protein>
<dbReference type="InterPro" id="IPR051796">
    <property type="entry name" value="ISF_SsuE-like"/>
</dbReference>
<dbReference type="PANTHER" id="PTHR43278">
    <property type="entry name" value="NAD(P)H-DEPENDENT FMN-CONTAINING OXIDOREDUCTASE YWQN-RELATED"/>
    <property type="match status" value="1"/>
</dbReference>
<evidence type="ECO:0000256" key="1">
    <source>
        <dbReference type="ARBA" id="ARBA00001917"/>
    </source>
</evidence>
<organism evidence="7 8">
    <name type="scientific">Methanoculleus caldifontis</name>
    <dbReference type="NCBI Taxonomy" id="2651577"/>
    <lineage>
        <taxon>Archaea</taxon>
        <taxon>Methanobacteriati</taxon>
        <taxon>Methanobacteriota</taxon>
        <taxon>Stenosarchaea group</taxon>
        <taxon>Methanomicrobia</taxon>
        <taxon>Methanomicrobiales</taxon>
        <taxon>Methanomicrobiaceae</taxon>
        <taxon>Methanoculleus</taxon>
    </lineage>
</organism>
<dbReference type="SUPFAM" id="SSF52218">
    <property type="entry name" value="Flavoproteins"/>
    <property type="match status" value="1"/>
</dbReference>
<evidence type="ECO:0000256" key="2">
    <source>
        <dbReference type="ARBA" id="ARBA00001966"/>
    </source>
</evidence>
<comment type="cofactor">
    <cofactor evidence="1">
        <name>FMN</name>
        <dbReference type="ChEBI" id="CHEBI:58210"/>
    </cofactor>
</comment>
<dbReference type="InterPro" id="IPR005025">
    <property type="entry name" value="FMN_Rdtase-like_dom"/>
</dbReference>
<dbReference type="EMBL" id="WBKO01000002">
    <property type="protein sequence ID" value="MDV2482294.1"/>
    <property type="molecule type" value="Genomic_DNA"/>
</dbReference>
<dbReference type="Gene3D" id="3.40.50.360">
    <property type="match status" value="1"/>
</dbReference>
<evidence type="ECO:0000256" key="3">
    <source>
        <dbReference type="ARBA" id="ARBA00022630"/>
    </source>
</evidence>
<accession>A0ABU3X2K8</accession>
<evidence type="ECO:0000313" key="8">
    <source>
        <dbReference type="Proteomes" id="UP001281203"/>
    </source>
</evidence>